<comment type="similarity">
    <text evidence="2 10">Belongs to the MscL family.</text>
</comment>
<dbReference type="Gene3D" id="1.10.1200.120">
    <property type="entry name" value="Large-conductance mechanosensitive channel, MscL, domain 1"/>
    <property type="match status" value="1"/>
</dbReference>
<keyword evidence="12" id="KW-1185">Reference proteome</keyword>
<dbReference type="PANTHER" id="PTHR30266:SF2">
    <property type="entry name" value="LARGE-CONDUCTANCE MECHANOSENSITIVE CHANNEL"/>
    <property type="match status" value="1"/>
</dbReference>
<evidence type="ECO:0000256" key="5">
    <source>
        <dbReference type="ARBA" id="ARBA00022692"/>
    </source>
</evidence>
<dbReference type="PRINTS" id="PR01264">
    <property type="entry name" value="MECHCHANNEL"/>
</dbReference>
<dbReference type="InterPro" id="IPR036019">
    <property type="entry name" value="MscL_channel"/>
</dbReference>
<dbReference type="PROSITE" id="PS01327">
    <property type="entry name" value="MSCL"/>
    <property type="match status" value="1"/>
</dbReference>
<dbReference type="GO" id="GO:0008381">
    <property type="term" value="F:mechanosensitive monoatomic ion channel activity"/>
    <property type="evidence" value="ECO:0007669"/>
    <property type="project" value="UniProtKB-UniRule"/>
</dbReference>
<evidence type="ECO:0000256" key="1">
    <source>
        <dbReference type="ARBA" id="ARBA00004651"/>
    </source>
</evidence>
<proteinExistence type="inferred from homology"/>
<dbReference type="RefSeq" id="WP_226540723.1">
    <property type="nucleotide sequence ID" value="NZ_JAJAPW010000001.1"/>
</dbReference>
<organism evidence="11 12">
    <name type="scientific">Neotamlana laminarinivorans</name>
    <dbReference type="NCBI Taxonomy" id="2883124"/>
    <lineage>
        <taxon>Bacteria</taxon>
        <taxon>Pseudomonadati</taxon>
        <taxon>Bacteroidota</taxon>
        <taxon>Flavobacteriia</taxon>
        <taxon>Flavobacteriales</taxon>
        <taxon>Flavobacteriaceae</taxon>
        <taxon>Neotamlana</taxon>
    </lineage>
</organism>
<dbReference type="EMBL" id="JAJAPW010000001">
    <property type="protein sequence ID" value="MCB4797783.1"/>
    <property type="molecule type" value="Genomic_DNA"/>
</dbReference>
<keyword evidence="5 10" id="KW-0812">Transmembrane</keyword>
<keyword evidence="9 10" id="KW-0407">Ion channel</keyword>
<dbReference type="HAMAP" id="MF_00115">
    <property type="entry name" value="MscL"/>
    <property type="match status" value="1"/>
</dbReference>
<comment type="function">
    <text evidence="10">Channel that opens in response to stretch forces in the membrane lipid bilayer. May participate in the regulation of osmotic pressure changes within the cell.</text>
</comment>
<evidence type="ECO:0000313" key="11">
    <source>
        <dbReference type="EMBL" id="MCB4797783.1"/>
    </source>
</evidence>
<keyword evidence="8 10" id="KW-0472">Membrane</keyword>
<comment type="caution">
    <text evidence="11">The sequence shown here is derived from an EMBL/GenBank/DDBJ whole genome shotgun (WGS) entry which is preliminary data.</text>
</comment>
<evidence type="ECO:0000256" key="9">
    <source>
        <dbReference type="ARBA" id="ARBA00023303"/>
    </source>
</evidence>
<keyword evidence="7 10" id="KW-0406">Ion transport</keyword>
<comment type="subcellular location">
    <subcellularLocation>
        <location evidence="1 10">Cell membrane</location>
        <topology evidence="1 10">Multi-pass membrane protein</topology>
    </subcellularLocation>
</comment>
<accession>A0A9X1HX57</accession>
<dbReference type="SUPFAM" id="SSF81330">
    <property type="entry name" value="Gated mechanosensitive channel"/>
    <property type="match status" value="1"/>
</dbReference>
<evidence type="ECO:0000256" key="2">
    <source>
        <dbReference type="ARBA" id="ARBA00007254"/>
    </source>
</evidence>
<dbReference type="InterPro" id="IPR019823">
    <property type="entry name" value="Mechanosensitive_channel_CS"/>
</dbReference>
<comment type="subunit">
    <text evidence="10">Homopentamer.</text>
</comment>
<dbReference type="InterPro" id="IPR001185">
    <property type="entry name" value="MS_channel"/>
</dbReference>
<dbReference type="Pfam" id="PF01741">
    <property type="entry name" value="MscL"/>
    <property type="match status" value="1"/>
</dbReference>
<evidence type="ECO:0000256" key="10">
    <source>
        <dbReference type="HAMAP-Rule" id="MF_00115"/>
    </source>
</evidence>
<evidence type="ECO:0000256" key="6">
    <source>
        <dbReference type="ARBA" id="ARBA00022989"/>
    </source>
</evidence>
<evidence type="ECO:0000313" key="12">
    <source>
        <dbReference type="Proteomes" id="UP001139199"/>
    </source>
</evidence>
<dbReference type="Proteomes" id="UP001139199">
    <property type="component" value="Unassembled WGS sequence"/>
</dbReference>
<dbReference type="AlphaFoldDB" id="A0A9X1HX57"/>
<evidence type="ECO:0000256" key="3">
    <source>
        <dbReference type="ARBA" id="ARBA00022448"/>
    </source>
</evidence>
<protein>
    <recommendedName>
        <fullName evidence="10">Large-conductance mechanosensitive channel</fullName>
    </recommendedName>
</protein>
<evidence type="ECO:0000256" key="7">
    <source>
        <dbReference type="ARBA" id="ARBA00023065"/>
    </source>
</evidence>
<dbReference type="NCBIfam" id="TIGR00220">
    <property type="entry name" value="mscL"/>
    <property type="match status" value="1"/>
</dbReference>
<reference evidence="11" key="1">
    <citation type="submission" date="2021-10" db="EMBL/GenBank/DDBJ databases">
        <title>Tamlana sargassums sp. nov., and Tamlana laminarinivorans sp. nov., two new bacteria isolated from the brown alga.</title>
        <authorList>
            <person name="Li J."/>
        </authorList>
    </citation>
    <scope>NUCLEOTIDE SEQUENCE</scope>
    <source>
        <strain evidence="11">PT2-4</strain>
    </source>
</reference>
<feature type="transmembrane region" description="Helical" evidence="10">
    <location>
        <begin position="20"/>
        <end position="37"/>
    </location>
</feature>
<feature type="transmembrane region" description="Helical" evidence="10">
    <location>
        <begin position="78"/>
        <end position="102"/>
    </location>
</feature>
<keyword evidence="6 10" id="KW-1133">Transmembrane helix</keyword>
<keyword evidence="4 10" id="KW-1003">Cell membrane</keyword>
<gene>
    <name evidence="10 11" type="primary">mscL</name>
    <name evidence="11" type="ORF">LG649_02935</name>
</gene>
<keyword evidence="3 10" id="KW-0813">Transport</keyword>
<dbReference type="InterPro" id="IPR037673">
    <property type="entry name" value="MSC/AndL"/>
</dbReference>
<evidence type="ECO:0000256" key="4">
    <source>
        <dbReference type="ARBA" id="ARBA00022475"/>
    </source>
</evidence>
<evidence type="ECO:0000256" key="8">
    <source>
        <dbReference type="ARBA" id="ARBA00023136"/>
    </source>
</evidence>
<sequence>MKLFNEFKEFAVKGNMMDMAIGIIIGAAFNKVVDVLVKKVFLPPLSLLTDGVNFQDKRIILKDAVNNVDGTIKTEEVAIGYGALAEAAVDFLIIGFTVFIIVKFMNRLRNKSHDSKDETVVTPKDIELLSKLTDLMEEQNKLLQNSTVLTDKR</sequence>
<dbReference type="PANTHER" id="PTHR30266">
    <property type="entry name" value="MECHANOSENSITIVE CHANNEL MSCL"/>
    <property type="match status" value="1"/>
</dbReference>
<name>A0A9X1HX57_9FLAO</name>
<dbReference type="GO" id="GO:0005886">
    <property type="term" value="C:plasma membrane"/>
    <property type="evidence" value="ECO:0007669"/>
    <property type="project" value="UniProtKB-SubCell"/>
</dbReference>